<dbReference type="GO" id="GO:0006646">
    <property type="term" value="P:phosphatidylethanolamine biosynthetic process"/>
    <property type="evidence" value="ECO:0007669"/>
    <property type="project" value="TreeGrafter"/>
</dbReference>
<evidence type="ECO:0000313" key="5">
    <source>
        <dbReference type="Proteomes" id="UP000283841"/>
    </source>
</evidence>
<name>A0A443HYA6_BYSSP</name>
<dbReference type="InterPro" id="IPR007521">
    <property type="entry name" value="Choline_kin_N"/>
</dbReference>
<comment type="caution">
    <text evidence="4">The sequence shown here is derived from an EMBL/GenBank/DDBJ whole genome shotgun (WGS) entry which is preliminary data.</text>
</comment>
<dbReference type="VEuPathDB" id="FungiDB:C8Q69DRAFT_206159"/>
<keyword evidence="4" id="KW-0808">Transferase</keyword>
<keyword evidence="5" id="KW-1185">Reference proteome</keyword>
<keyword evidence="4" id="KW-0418">Kinase</keyword>
<feature type="region of interest" description="Disordered" evidence="2">
    <location>
        <begin position="1"/>
        <end position="77"/>
    </location>
</feature>
<dbReference type="Proteomes" id="UP000283841">
    <property type="component" value="Unassembled WGS sequence"/>
</dbReference>
<protein>
    <submittedName>
        <fullName evidence="4">Choline kinase</fullName>
    </submittedName>
</protein>
<reference evidence="4 5" key="1">
    <citation type="journal article" date="2018" name="Front. Microbiol.">
        <title>Genomic and genetic insights into a cosmopolitan fungus, Paecilomyces variotii (Eurotiales).</title>
        <authorList>
            <person name="Urquhart A.S."/>
            <person name="Mondo S.J."/>
            <person name="Makela M.R."/>
            <person name="Hane J.K."/>
            <person name="Wiebenga A."/>
            <person name="He G."/>
            <person name="Mihaltcheva S."/>
            <person name="Pangilinan J."/>
            <person name="Lipzen A."/>
            <person name="Barry K."/>
            <person name="de Vries R.P."/>
            <person name="Grigoriev I.V."/>
            <person name="Idnurm A."/>
        </authorList>
    </citation>
    <scope>NUCLEOTIDE SEQUENCE [LARGE SCALE GENOMIC DNA]</scope>
    <source>
        <strain evidence="4 5">CBS 101075</strain>
    </source>
</reference>
<dbReference type="GO" id="GO:0004103">
    <property type="term" value="F:choline kinase activity"/>
    <property type="evidence" value="ECO:0007669"/>
    <property type="project" value="TreeGrafter"/>
</dbReference>
<dbReference type="PANTHER" id="PTHR22603:SF93">
    <property type="entry name" value="RE24176P"/>
    <property type="match status" value="1"/>
</dbReference>
<organism evidence="4 5">
    <name type="scientific">Byssochlamys spectabilis</name>
    <name type="common">Paecilomyces variotii</name>
    <dbReference type="NCBI Taxonomy" id="264951"/>
    <lineage>
        <taxon>Eukaryota</taxon>
        <taxon>Fungi</taxon>
        <taxon>Dikarya</taxon>
        <taxon>Ascomycota</taxon>
        <taxon>Pezizomycotina</taxon>
        <taxon>Eurotiomycetes</taxon>
        <taxon>Eurotiomycetidae</taxon>
        <taxon>Eurotiales</taxon>
        <taxon>Thermoascaceae</taxon>
        <taxon>Paecilomyces</taxon>
    </lineage>
</organism>
<evidence type="ECO:0000256" key="1">
    <source>
        <dbReference type="ARBA" id="ARBA00038211"/>
    </source>
</evidence>
<feature type="region of interest" description="Disordered" evidence="2">
    <location>
        <begin position="113"/>
        <end position="152"/>
    </location>
</feature>
<evidence type="ECO:0000313" key="4">
    <source>
        <dbReference type="EMBL" id="RWQ96827.1"/>
    </source>
</evidence>
<dbReference type="EMBL" id="RCNU01000003">
    <property type="protein sequence ID" value="RWQ96827.1"/>
    <property type="molecule type" value="Genomic_DNA"/>
</dbReference>
<dbReference type="InterPro" id="IPR011009">
    <property type="entry name" value="Kinase-like_dom_sf"/>
</dbReference>
<feature type="region of interest" description="Disordered" evidence="2">
    <location>
        <begin position="220"/>
        <end position="241"/>
    </location>
</feature>
<evidence type="ECO:0000256" key="2">
    <source>
        <dbReference type="SAM" id="MobiDB-lite"/>
    </source>
</evidence>
<feature type="compositionally biased region" description="Basic and acidic residues" evidence="2">
    <location>
        <begin position="1"/>
        <end position="10"/>
    </location>
</feature>
<dbReference type="RefSeq" id="XP_028486472.1">
    <property type="nucleotide sequence ID" value="XM_028626139.1"/>
</dbReference>
<dbReference type="Pfam" id="PF01633">
    <property type="entry name" value="Choline_kinase"/>
    <property type="match status" value="1"/>
</dbReference>
<proteinExistence type="inferred from homology"/>
<dbReference type="Gene3D" id="3.90.1200.10">
    <property type="match status" value="1"/>
</dbReference>
<sequence length="759" mass="84705">MPGSVDERSPHAGSRVEPLPAAGVSNDSLAQSQHSTNGSTPVLTAEGWGPKQHRASVGKKTTARPPMHHSSSSFSQFSSAILDEEQLGKLATDEDPQNFLFAQVFDWLQQEQSKRKARKAKSASAPAPDQGPAADIDKPAQRGRSDSQGSEGAFSLGKLEEILFQYASTRREGLPLASVARKRSRRRLKGLRRGSISESDNADVDSVVPSVDATLDNSKTLAYSGGAGEDEADETSSNSRRGKEHWLTFKSEILRIVHTLRIKGWRRVPLEKSAEIEVTRLSGALTNAVYVVAPPKGFSSKSAGASPVLVPRRPPPKLLLRIYGPQVEHLIDRENELQILRRLGKKHIGPRVLGTFNNGRFEEFFHARTLTPVDLRIPETSKQIAKRMRELHEGIELLEEEREGGPSVFNNWDKWVDRCEQVISWLDKEILSPENERKAQYEPWRRRGFVCWVPWPVFRKAVENYREWLVASCGGSQGVAQQLVFAHNDAQYGNLLRLEPSGESPLMLPANEHKQLVVIDFEYASANTPAQEFANHFTEWCYNYHDPEKPWACNTRAYPTPEEQHRFIRAYVDHRPQVSERSATSPYATPYLNPMSVTTPRLAPFSLDNDVLSSSPGARALGLTEAERLDQESMEIEVQNLMRDTRLWRVANSAMWVAWGIVQAKVPGMEEALAAVSTPQDQNGNGADNNAAASIAEAQKPGNPPVDPEIDESDAFDYLAYSQDRALFFWADVLALGVVKEEELPVELVERAKSLMIHY</sequence>
<evidence type="ECO:0000259" key="3">
    <source>
        <dbReference type="Pfam" id="PF04428"/>
    </source>
</evidence>
<dbReference type="SUPFAM" id="SSF56112">
    <property type="entry name" value="Protein kinase-like (PK-like)"/>
    <property type="match status" value="1"/>
</dbReference>
<accession>A0A443HYA6</accession>
<dbReference type="GeneID" id="39595416"/>
<dbReference type="OrthoDB" id="10267235at2759"/>
<gene>
    <name evidence="4" type="ORF">C8Q69DRAFT_206159</name>
</gene>
<dbReference type="PANTHER" id="PTHR22603">
    <property type="entry name" value="CHOLINE/ETHANOALAMINE KINASE"/>
    <property type="match status" value="1"/>
</dbReference>
<feature type="compositionally biased region" description="Basic and acidic residues" evidence="2">
    <location>
        <begin position="135"/>
        <end position="145"/>
    </location>
</feature>
<dbReference type="GO" id="GO:0005737">
    <property type="term" value="C:cytoplasm"/>
    <property type="evidence" value="ECO:0007669"/>
    <property type="project" value="TreeGrafter"/>
</dbReference>
<dbReference type="Gene3D" id="3.30.200.20">
    <property type="entry name" value="Phosphorylase Kinase, domain 1"/>
    <property type="match status" value="1"/>
</dbReference>
<comment type="similarity">
    <text evidence="1">Belongs to the choline/ethanolamine kinase family.</text>
</comment>
<dbReference type="CDD" id="cd05157">
    <property type="entry name" value="ETNK_euk"/>
    <property type="match status" value="1"/>
</dbReference>
<feature type="compositionally biased region" description="Polar residues" evidence="2">
    <location>
        <begin position="25"/>
        <end position="42"/>
    </location>
</feature>
<dbReference type="AlphaFoldDB" id="A0A443HYA6"/>
<dbReference type="GO" id="GO:0004305">
    <property type="term" value="F:ethanolamine kinase activity"/>
    <property type="evidence" value="ECO:0007669"/>
    <property type="project" value="TreeGrafter"/>
</dbReference>
<feature type="domain" description="Choline kinase N-terminal" evidence="3">
    <location>
        <begin position="199"/>
        <end position="273"/>
    </location>
</feature>
<dbReference type="STRING" id="264951.A0A443HYA6"/>
<dbReference type="Pfam" id="PF04428">
    <property type="entry name" value="Choline_kin_N"/>
    <property type="match status" value="1"/>
</dbReference>